<dbReference type="SMART" id="SM00448">
    <property type="entry name" value="REC"/>
    <property type="match status" value="1"/>
</dbReference>
<evidence type="ECO:0000313" key="4">
    <source>
        <dbReference type="EMBL" id="MEC3889808.1"/>
    </source>
</evidence>
<name>A0AAJ2X718_XANCA</name>
<gene>
    <name evidence="4" type="ORF">LLE72_019140</name>
</gene>
<feature type="modified residue" description="4-aspartylphosphate" evidence="2">
    <location>
        <position position="58"/>
    </location>
</feature>
<dbReference type="CDD" id="cd17546">
    <property type="entry name" value="REC_hyHK_CKI1_RcsC-like"/>
    <property type="match status" value="1"/>
</dbReference>
<dbReference type="InterPro" id="IPR001789">
    <property type="entry name" value="Sig_transdc_resp-reg_receiver"/>
</dbReference>
<evidence type="ECO:0000313" key="5">
    <source>
        <dbReference type="Proteomes" id="UP001297361"/>
    </source>
</evidence>
<dbReference type="EMBL" id="JAJFNJ020000003">
    <property type="protein sequence ID" value="MEC3889808.1"/>
    <property type="molecule type" value="Genomic_DNA"/>
</dbReference>
<dbReference type="InterPro" id="IPR050595">
    <property type="entry name" value="Bact_response_regulator"/>
</dbReference>
<dbReference type="Gene3D" id="3.40.50.2300">
    <property type="match status" value="1"/>
</dbReference>
<dbReference type="AlphaFoldDB" id="A0AAJ2X718"/>
<dbReference type="SUPFAM" id="SSF52172">
    <property type="entry name" value="CheY-like"/>
    <property type="match status" value="1"/>
</dbReference>
<dbReference type="RefSeq" id="WP_228420294.1">
    <property type="nucleotide sequence ID" value="NZ_JAJFNJ020000003.1"/>
</dbReference>
<dbReference type="PANTHER" id="PTHR44591:SF18">
    <property type="entry name" value="REGULATORY PROTEIN"/>
    <property type="match status" value="1"/>
</dbReference>
<dbReference type="GO" id="GO:0000160">
    <property type="term" value="P:phosphorelay signal transduction system"/>
    <property type="evidence" value="ECO:0007669"/>
    <property type="project" value="InterPro"/>
</dbReference>
<keyword evidence="1 2" id="KW-0597">Phosphoprotein</keyword>
<proteinExistence type="predicted"/>
<dbReference type="Proteomes" id="UP001297361">
    <property type="component" value="Unassembled WGS sequence"/>
</dbReference>
<evidence type="ECO:0000259" key="3">
    <source>
        <dbReference type="PROSITE" id="PS50110"/>
    </source>
</evidence>
<organism evidence="4 5">
    <name type="scientific">Xanthomonas campestris pv. papavericola</name>
    <dbReference type="NCBI Taxonomy" id="487881"/>
    <lineage>
        <taxon>Bacteria</taxon>
        <taxon>Pseudomonadati</taxon>
        <taxon>Pseudomonadota</taxon>
        <taxon>Gammaproteobacteria</taxon>
        <taxon>Lysobacterales</taxon>
        <taxon>Lysobacteraceae</taxon>
        <taxon>Xanthomonas</taxon>
    </lineage>
</organism>
<reference evidence="4" key="1">
    <citation type="submission" date="2021-10" db="EMBL/GenBank/DDBJ databases">
        <authorList>
            <person name="Hussein R."/>
            <person name="Harrison J."/>
            <person name="Studholme D.J."/>
            <person name="Vicente J."/>
            <person name="Grant M."/>
        </authorList>
    </citation>
    <scope>NUCLEOTIDE SEQUENCE</scope>
    <source>
        <strain evidence="4">NCPPB 2970</strain>
    </source>
</reference>
<dbReference type="Pfam" id="PF00072">
    <property type="entry name" value="Response_reg"/>
    <property type="match status" value="1"/>
</dbReference>
<dbReference type="InterPro" id="IPR011006">
    <property type="entry name" value="CheY-like_superfamily"/>
</dbReference>
<dbReference type="PANTHER" id="PTHR44591">
    <property type="entry name" value="STRESS RESPONSE REGULATOR PROTEIN 1"/>
    <property type="match status" value="1"/>
</dbReference>
<comment type="caution">
    <text evidence="4">The sequence shown here is derived from an EMBL/GenBank/DDBJ whole genome shotgun (WGS) entry which is preliminary data.</text>
</comment>
<reference evidence="4" key="2">
    <citation type="submission" date="2024-01" db="EMBL/GenBank/DDBJ databases">
        <title>Long-read genome sequencing of X. campestris pv. papavericola.</title>
        <authorList>
            <person name="Hussain R.M.F."/>
            <person name="Greer S."/>
            <person name="Harrison J."/>
            <person name="Grant M."/>
            <person name="Vicente J."/>
            <person name="Studholme D.J."/>
        </authorList>
    </citation>
    <scope>NUCLEOTIDE SEQUENCE</scope>
    <source>
        <strain evidence="4">NCPPB 2970</strain>
    </source>
</reference>
<protein>
    <submittedName>
        <fullName evidence="4">Response regulator</fullName>
    </submittedName>
</protein>
<feature type="domain" description="Response regulatory" evidence="3">
    <location>
        <begin position="8"/>
        <end position="119"/>
    </location>
</feature>
<evidence type="ECO:0000256" key="1">
    <source>
        <dbReference type="ARBA" id="ARBA00022553"/>
    </source>
</evidence>
<dbReference type="PROSITE" id="PS50110">
    <property type="entry name" value="RESPONSE_REGULATORY"/>
    <property type="match status" value="1"/>
</dbReference>
<sequence>MPGVLEPLILVVEDEPLVREVAKLMLESADFRVISAEDAAAAIVCLETEPSVSLILSDIQMPGVLNGLELIKHLRARDVKTPAILTSGRLQPSELPDATSYLAKPYSLSTLLNEVRRALT</sequence>
<accession>A0AAJ2X718</accession>
<evidence type="ECO:0000256" key="2">
    <source>
        <dbReference type="PROSITE-ProRule" id="PRU00169"/>
    </source>
</evidence>